<accession>A0AA37KC72</accession>
<evidence type="ECO:0000256" key="5">
    <source>
        <dbReference type="ARBA" id="ARBA00023237"/>
    </source>
</evidence>
<dbReference type="Gene3D" id="1.25.40.390">
    <property type="match status" value="1"/>
</dbReference>
<dbReference type="AlphaFoldDB" id="A0AA37KC72"/>
<evidence type="ECO:0000256" key="6">
    <source>
        <dbReference type="SAM" id="SignalP"/>
    </source>
</evidence>
<dbReference type="EMBL" id="BQNZ01000002">
    <property type="protein sequence ID" value="GKH72595.1"/>
    <property type="molecule type" value="Genomic_DNA"/>
</dbReference>
<dbReference type="GO" id="GO:0009279">
    <property type="term" value="C:cell outer membrane"/>
    <property type="evidence" value="ECO:0007669"/>
    <property type="project" value="UniProtKB-SubCell"/>
</dbReference>
<comment type="similarity">
    <text evidence="2">Belongs to the SusD family.</text>
</comment>
<dbReference type="InterPro" id="IPR011990">
    <property type="entry name" value="TPR-like_helical_dom_sf"/>
</dbReference>
<feature type="chain" id="PRO_5041411752" evidence="6">
    <location>
        <begin position="29"/>
        <end position="571"/>
    </location>
</feature>
<evidence type="ECO:0000256" key="2">
    <source>
        <dbReference type="ARBA" id="ARBA00006275"/>
    </source>
</evidence>
<comment type="caution">
    <text evidence="9">The sequence shown here is derived from an EMBL/GenBank/DDBJ whole genome shotgun (WGS) entry which is preliminary data.</text>
</comment>
<proteinExistence type="inferred from homology"/>
<evidence type="ECO:0000259" key="8">
    <source>
        <dbReference type="Pfam" id="PF14322"/>
    </source>
</evidence>
<keyword evidence="3 6" id="KW-0732">Signal</keyword>
<name>A0AA37KC72_9BACT</name>
<evidence type="ECO:0000256" key="1">
    <source>
        <dbReference type="ARBA" id="ARBA00004442"/>
    </source>
</evidence>
<organism evidence="9 10">
    <name type="scientific">Parabacteroides merdae</name>
    <dbReference type="NCBI Taxonomy" id="46503"/>
    <lineage>
        <taxon>Bacteria</taxon>
        <taxon>Pseudomonadati</taxon>
        <taxon>Bacteroidota</taxon>
        <taxon>Bacteroidia</taxon>
        <taxon>Bacteroidales</taxon>
        <taxon>Tannerellaceae</taxon>
        <taxon>Parabacteroides</taxon>
    </lineage>
</organism>
<evidence type="ECO:0000313" key="10">
    <source>
        <dbReference type="Proteomes" id="UP001055114"/>
    </source>
</evidence>
<feature type="domain" description="SusD-like N-terminal" evidence="8">
    <location>
        <begin position="106"/>
        <end position="235"/>
    </location>
</feature>
<dbReference type="InterPro" id="IPR012944">
    <property type="entry name" value="SusD_RagB_dom"/>
</dbReference>
<evidence type="ECO:0000256" key="3">
    <source>
        <dbReference type="ARBA" id="ARBA00022729"/>
    </source>
</evidence>
<keyword evidence="5" id="KW-0998">Cell outer membrane</keyword>
<dbReference type="Pfam" id="PF07980">
    <property type="entry name" value="SusD_RagB"/>
    <property type="match status" value="1"/>
</dbReference>
<dbReference type="SUPFAM" id="SSF48452">
    <property type="entry name" value="TPR-like"/>
    <property type="match status" value="1"/>
</dbReference>
<sequence>MFIIKIKKMKNKLLIFSILILCTSSCNYLEYDESDFLEKDAVFSSFQYTRDFLTNIYSYVPAAFGTIGGDALRSAACDEAVYVDKLSPVHSFNNGAWSAINTLDDRWNYFRGIRAVNMFLQEVEGQEFDELKHNEDYEDIMAQFKYYPYEARFLRAYFYFELAKRYGDIPLITTLLSEEEANMQKRTSFDEVIQFIVDECDAIAPHLPISYKELIKSETGRATRGAAMALKSRALLYSASPLFNKSGNIDKWKSAARAAADVIEKAWDFGYMPLPDLWSLWNNNYSNNNELIFGVMQREDNWFERVNFPIGIEGGGNTGHCPTENLVESYEMQASGLPVAPDAGYEHMDPSYNSQNPYEGRDPRMYELVAQNGAWWVYDEQVECWYGGRSGKPQKNATVTGYYLRKYVDGSTSLKSEFVTSKRHVWNIMRYSEILLNFAEAMVEAYGDPNYKDGYPMSAKEAVDIVRSRVHVDMPPFPNNLTLNEFKAKLRNERRVELSFEDHRFWDIRRWKIADQTTDIYGVDITKKEDGSFSYKKVLVEKRIFKDCMYLYPIPQSERYINPELEQNPGW</sequence>
<dbReference type="InterPro" id="IPR033985">
    <property type="entry name" value="SusD-like_N"/>
</dbReference>
<evidence type="ECO:0000256" key="4">
    <source>
        <dbReference type="ARBA" id="ARBA00023136"/>
    </source>
</evidence>
<feature type="signal peptide" evidence="6">
    <location>
        <begin position="1"/>
        <end position="28"/>
    </location>
</feature>
<protein>
    <submittedName>
        <fullName evidence="9">Starch-binding protein</fullName>
    </submittedName>
</protein>
<dbReference type="Proteomes" id="UP001055114">
    <property type="component" value="Unassembled WGS sequence"/>
</dbReference>
<evidence type="ECO:0000259" key="7">
    <source>
        <dbReference type="Pfam" id="PF07980"/>
    </source>
</evidence>
<reference evidence="9" key="1">
    <citation type="submission" date="2022-01" db="EMBL/GenBank/DDBJ databases">
        <title>Novel bile acid biosynthetic pathways are enriched in the microbiome of centenarians.</title>
        <authorList>
            <person name="Sato Y."/>
            <person name="Atarashi K."/>
            <person name="Plichta R.D."/>
            <person name="Arai Y."/>
            <person name="Sasajima S."/>
            <person name="Kearney M.S."/>
            <person name="Suda W."/>
            <person name="Takeshita K."/>
            <person name="Sasaki T."/>
            <person name="Okamoto S."/>
            <person name="Skelly N.A."/>
            <person name="Okamura Y."/>
            <person name="Vlamakis H."/>
            <person name="Li Y."/>
            <person name="Tanoue T."/>
            <person name="Takei H."/>
            <person name="Nittono H."/>
            <person name="Narushima S."/>
            <person name="Irie J."/>
            <person name="Itoh H."/>
            <person name="Moriya K."/>
            <person name="Sugiura Y."/>
            <person name="Suematsu M."/>
            <person name="Moritoki N."/>
            <person name="Shibata S."/>
            <person name="Littman R.D."/>
            <person name="Fischbach A.M."/>
            <person name="Uwamino Y."/>
            <person name="Inoue T."/>
            <person name="Honda A."/>
            <person name="Hattori M."/>
            <person name="Murai T."/>
            <person name="Xavier J.R."/>
            <person name="Hirose N."/>
            <person name="Honda K."/>
        </authorList>
    </citation>
    <scope>NUCLEOTIDE SEQUENCE</scope>
    <source>
        <strain evidence="9">CE91-St3</strain>
    </source>
</reference>
<comment type="subcellular location">
    <subcellularLocation>
        <location evidence="1">Cell outer membrane</location>
    </subcellularLocation>
</comment>
<dbReference type="Pfam" id="PF14322">
    <property type="entry name" value="SusD-like_3"/>
    <property type="match status" value="1"/>
</dbReference>
<evidence type="ECO:0000313" key="9">
    <source>
        <dbReference type="EMBL" id="GKH72595.1"/>
    </source>
</evidence>
<feature type="domain" description="RagB/SusD" evidence="7">
    <location>
        <begin position="310"/>
        <end position="571"/>
    </location>
</feature>
<keyword evidence="4" id="KW-0472">Membrane</keyword>
<gene>
    <name evidence="9" type="ORF">CE91St3_24580</name>
</gene>